<protein>
    <submittedName>
        <fullName evidence="4">YcnI family protein</fullName>
    </submittedName>
</protein>
<dbReference type="Gene3D" id="2.60.40.2230">
    <property type="entry name" value="Uncharacterised protein YcnI-like PF07987, DUF1775"/>
    <property type="match status" value="1"/>
</dbReference>
<feature type="compositionally biased region" description="Low complexity" evidence="1">
    <location>
        <begin position="204"/>
        <end position="214"/>
    </location>
</feature>
<dbReference type="RefSeq" id="WP_225566504.1">
    <property type="nucleotide sequence ID" value="NZ_JAIXCQ010000012.1"/>
</dbReference>
<dbReference type="InterPro" id="IPR038507">
    <property type="entry name" value="YcnI-like_sf"/>
</dbReference>
<evidence type="ECO:0000313" key="4">
    <source>
        <dbReference type="EMBL" id="MCA5894772.1"/>
    </source>
</evidence>
<evidence type="ECO:0000256" key="1">
    <source>
        <dbReference type="SAM" id="MobiDB-lite"/>
    </source>
</evidence>
<proteinExistence type="predicted"/>
<feature type="compositionally biased region" description="Low complexity" evidence="1">
    <location>
        <begin position="8"/>
        <end position="30"/>
    </location>
</feature>
<dbReference type="PROSITE" id="PS51318">
    <property type="entry name" value="TAT"/>
    <property type="match status" value="1"/>
</dbReference>
<dbReference type="CDD" id="cd08545">
    <property type="entry name" value="YcnI_like"/>
    <property type="match status" value="1"/>
</dbReference>
<dbReference type="InterPro" id="IPR006311">
    <property type="entry name" value="TAT_signal"/>
</dbReference>
<evidence type="ECO:0000259" key="3">
    <source>
        <dbReference type="Pfam" id="PF07987"/>
    </source>
</evidence>
<keyword evidence="2" id="KW-0812">Transmembrane</keyword>
<keyword evidence="2" id="KW-0472">Membrane</keyword>
<dbReference type="Pfam" id="PF07987">
    <property type="entry name" value="DUF1775"/>
    <property type="match status" value="1"/>
</dbReference>
<organism evidence="4 5">
    <name type="scientific">Isoptericola luteus</name>
    <dbReference type="NCBI Taxonomy" id="2879484"/>
    <lineage>
        <taxon>Bacteria</taxon>
        <taxon>Bacillati</taxon>
        <taxon>Actinomycetota</taxon>
        <taxon>Actinomycetes</taxon>
        <taxon>Micrococcales</taxon>
        <taxon>Promicromonosporaceae</taxon>
        <taxon>Isoptericola</taxon>
    </lineage>
</organism>
<evidence type="ECO:0000256" key="2">
    <source>
        <dbReference type="SAM" id="Phobius"/>
    </source>
</evidence>
<dbReference type="EMBL" id="JAIXCQ010000012">
    <property type="protein sequence ID" value="MCA5894772.1"/>
    <property type="molecule type" value="Genomic_DNA"/>
</dbReference>
<sequence>MPASFLQLARTSATSTSSNRTSSNRTSSTRTARRRALRTGTVSGAALLLVAVGAGAASAHVTVTPDQAEAGGYVTLTFKVPNESATASTTAVEVALPADTPFTSVSVEPVPGWSAQVATTELPAPVEVHGTEITEAPVTVVWTADSEDAAIDPGEFRRFTVSAGAVPHDVDTILLPATQTYSDGEVVAWDEPAGEDGAEPEHPAPTLVVTPAPTGSGGAHGSGAHGDEGTAAEGTAAEGTAAEDATAGDGASGGSGPLALGLGAAGLGLGLVGAVTGVVALARTRARTPR</sequence>
<accession>A0ABS7ZJS6</accession>
<evidence type="ECO:0000313" key="5">
    <source>
        <dbReference type="Proteomes" id="UP001319870"/>
    </source>
</evidence>
<reference evidence="4 5" key="1">
    <citation type="submission" date="2021-09" db="EMBL/GenBank/DDBJ databases">
        <title>Isoptericola luteus sp. nov., a novel bacterium isolated from Harbin, the capital city of Heilongjiang province.</title>
        <authorList>
            <person name="Li J."/>
        </authorList>
    </citation>
    <scope>NUCLEOTIDE SEQUENCE [LARGE SCALE GENOMIC DNA]</scope>
    <source>
        <strain evidence="4 5">NEAU-Y5</strain>
    </source>
</reference>
<feature type="region of interest" description="Disordered" evidence="1">
    <location>
        <begin position="1"/>
        <end position="36"/>
    </location>
</feature>
<dbReference type="InterPro" id="IPR012533">
    <property type="entry name" value="YcnI-copper_dom"/>
</dbReference>
<gene>
    <name evidence="4" type="ORF">LEP48_15640</name>
</gene>
<feature type="compositionally biased region" description="Low complexity" evidence="1">
    <location>
        <begin position="229"/>
        <end position="249"/>
    </location>
</feature>
<comment type="caution">
    <text evidence="4">The sequence shown here is derived from an EMBL/GenBank/DDBJ whole genome shotgun (WGS) entry which is preliminary data.</text>
</comment>
<feature type="compositionally biased region" description="Gly residues" evidence="1">
    <location>
        <begin position="215"/>
        <end position="224"/>
    </location>
</feature>
<keyword evidence="2" id="KW-1133">Transmembrane helix</keyword>
<keyword evidence="5" id="KW-1185">Reference proteome</keyword>
<feature type="region of interest" description="Disordered" evidence="1">
    <location>
        <begin position="191"/>
        <end position="253"/>
    </location>
</feature>
<name>A0ABS7ZJS6_9MICO</name>
<dbReference type="Proteomes" id="UP001319870">
    <property type="component" value="Unassembled WGS sequence"/>
</dbReference>
<feature type="domain" description="YncI copper-binding" evidence="3">
    <location>
        <begin position="60"/>
        <end position="209"/>
    </location>
</feature>
<feature type="transmembrane region" description="Helical" evidence="2">
    <location>
        <begin position="258"/>
        <end position="282"/>
    </location>
</feature>